<evidence type="ECO:0000256" key="1">
    <source>
        <dbReference type="ARBA" id="ARBA00004651"/>
    </source>
</evidence>
<comment type="similarity">
    <text evidence="4 17 18">Belongs to the CDP-alcohol phosphatidyltransferase class-I family.</text>
</comment>
<keyword evidence="9 17" id="KW-0479">Metal-binding</keyword>
<evidence type="ECO:0000256" key="14">
    <source>
        <dbReference type="ARBA" id="ARBA00024082"/>
    </source>
</evidence>
<dbReference type="HAMAP" id="MF_02241">
    <property type="entry name" value="PIP_synthase"/>
    <property type="match status" value="1"/>
</dbReference>
<keyword evidence="12 17" id="KW-0472">Membrane</keyword>
<dbReference type="RefSeq" id="WP_086615693.1">
    <property type="nucleotide sequence ID" value="NZ_MTPX02000063.1"/>
</dbReference>
<dbReference type="InterPro" id="IPR044268">
    <property type="entry name" value="PIP_synthase_PgsA1"/>
</dbReference>
<evidence type="ECO:0000256" key="15">
    <source>
        <dbReference type="ARBA" id="ARBA00033137"/>
    </source>
</evidence>
<comment type="function">
    <text evidence="17">Catalyzes the conjugation of the 1'-hydroxyl group of D-myo-inositol-3-phosphate (also named L-myo-inositol-1-phosphate) with a lipid tail of cytidine diphosphate diacylglycerol (CDP-DAG), forming phosphatidylinositol phosphate (PIP) and CMP. PIP is a precursor of phosphatidylinositol (PI) which is an essential lipid required for cell wall formation.</text>
</comment>
<dbReference type="InterPro" id="IPR000462">
    <property type="entry name" value="CDP-OH_P_trans"/>
</dbReference>
<comment type="subcellular location">
    <subcellularLocation>
        <location evidence="1 17">Cell membrane</location>
        <topology evidence="1 17">Multi-pass membrane protein</topology>
    </subcellularLocation>
</comment>
<comment type="caution">
    <text evidence="19">The sequence shown here is derived from an EMBL/GenBank/DDBJ whole genome shotgun (WGS) entry which is preliminary data.</text>
</comment>
<gene>
    <name evidence="19" type="ORF">BW737_011875</name>
</gene>
<comment type="pathway">
    <text evidence="3">Lipid metabolism.</text>
</comment>
<feature type="binding site" evidence="17">
    <location>
        <position position="66"/>
    </location>
    <ligand>
        <name>Mg(2+)</name>
        <dbReference type="ChEBI" id="CHEBI:18420"/>
        <label>2</label>
    </ligand>
</feature>
<evidence type="ECO:0000256" key="8">
    <source>
        <dbReference type="ARBA" id="ARBA00022692"/>
    </source>
</evidence>
<comment type="cofactor">
    <cofactor evidence="17">
        <name>Mg(2+)</name>
        <dbReference type="ChEBI" id="CHEBI:18420"/>
    </cofactor>
    <text evidence="17">Contains a di-nuclear catalytic Mg(2+) center.</text>
</comment>
<keyword evidence="10 17" id="KW-0460">Magnesium</keyword>
<evidence type="ECO:0000256" key="5">
    <source>
        <dbReference type="ARBA" id="ARBA00011738"/>
    </source>
</evidence>
<feature type="transmembrane region" description="Helical" evidence="17">
    <location>
        <begin position="118"/>
        <end position="137"/>
    </location>
</feature>
<keyword evidence="17" id="KW-1208">Phospholipid metabolism</keyword>
<evidence type="ECO:0000256" key="16">
    <source>
        <dbReference type="ARBA" id="ARBA00048865"/>
    </source>
</evidence>
<evidence type="ECO:0000256" key="10">
    <source>
        <dbReference type="ARBA" id="ARBA00022842"/>
    </source>
</evidence>
<evidence type="ECO:0000256" key="17">
    <source>
        <dbReference type="HAMAP-Rule" id="MF_02241"/>
    </source>
</evidence>
<feature type="transmembrane region" description="Helical" evidence="17">
    <location>
        <begin position="93"/>
        <end position="112"/>
    </location>
</feature>
<comment type="caution">
    <text evidence="17">Lacks conserved residue(s) required for the propagation of feature annotation.</text>
</comment>
<reference evidence="19 20" key="1">
    <citation type="submission" date="2017-10" db="EMBL/GenBank/DDBJ databases">
        <title>Draft genome sequence of cellulolytic Actinomyces sp CtC72 isolated from cattle rumen fluid.</title>
        <authorList>
            <person name="Joshi A.J."/>
            <person name="Vasudevan G."/>
            <person name="Lanjekar V.B."/>
            <person name="Hivarkar S."/>
            <person name="Engineer A."/>
            <person name="Pore S.D."/>
            <person name="Dhakephalkar P.K."/>
            <person name="Dagar S."/>
        </authorList>
    </citation>
    <scope>NUCLEOTIDE SEQUENCE [LARGE SCALE GENOMIC DNA]</scope>
    <source>
        <strain evidence="20">CtC72</strain>
    </source>
</reference>
<protein>
    <recommendedName>
        <fullName evidence="14 17">Phosphatidylinositol phosphate synthase</fullName>
        <shortName evidence="17">PIP synthase</shortName>
        <ecNumber evidence="17">2.7.8.-</ecNumber>
    </recommendedName>
    <alternativeName>
        <fullName evidence="15 17">CDP-diacylglycerol--D-myo-inositol-3-phosphate 3-phosphatidyltransferase</fullName>
    </alternativeName>
</protein>
<organism evidence="19 20">
    <name type="scientific">Actinomyces ruminis</name>
    <dbReference type="NCBI Taxonomy" id="1937003"/>
    <lineage>
        <taxon>Bacteria</taxon>
        <taxon>Bacillati</taxon>
        <taxon>Actinomycetota</taxon>
        <taxon>Actinomycetes</taxon>
        <taxon>Actinomycetales</taxon>
        <taxon>Actinomycetaceae</taxon>
        <taxon>Actinomyces</taxon>
    </lineage>
</organism>
<dbReference type="PROSITE" id="PS00379">
    <property type="entry name" value="CDP_ALCOHOL_P_TRANSF"/>
    <property type="match status" value="1"/>
</dbReference>
<evidence type="ECO:0000256" key="3">
    <source>
        <dbReference type="ARBA" id="ARBA00005189"/>
    </source>
</evidence>
<feature type="active site" description="Proton acceptor" evidence="17">
    <location>
        <position position="91"/>
    </location>
</feature>
<dbReference type="InterPro" id="IPR048254">
    <property type="entry name" value="CDP_ALCOHOL_P_TRANSF_CS"/>
</dbReference>
<keyword evidence="6 17" id="KW-1003">Cell membrane</keyword>
<dbReference type="Pfam" id="PF01066">
    <property type="entry name" value="CDP-OH_P_transf"/>
    <property type="match status" value="1"/>
</dbReference>
<feature type="binding site" evidence="17">
    <location>
        <position position="80"/>
    </location>
    <ligand>
        <name>a CDP-1,2-diacyl-sn-glycerol</name>
        <dbReference type="ChEBI" id="CHEBI:58332"/>
    </ligand>
</feature>
<keyword evidence="7 17" id="KW-0808">Transferase</keyword>
<feature type="binding site" evidence="17">
    <location>
        <position position="66"/>
    </location>
    <ligand>
        <name>Mg(2+)</name>
        <dbReference type="ChEBI" id="CHEBI:18420"/>
        <label>1</label>
    </ligand>
</feature>
<feature type="binding site" evidence="17">
    <location>
        <position position="87"/>
    </location>
    <ligand>
        <name>Mg(2+)</name>
        <dbReference type="ChEBI" id="CHEBI:18420"/>
        <label>1</label>
    </ligand>
</feature>
<accession>A0ABX4M9H9</accession>
<keyword evidence="11 17" id="KW-1133">Transmembrane helix</keyword>
<name>A0ABX4M9H9_9ACTO</name>
<feature type="transmembrane region" description="Helical" evidence="17">
    <location>
        <begin position="21"/>
        <end position="47"/>
    </location>
</feature>
<evidence type="ECO:0000313" key="20">
    <source>
        <dbReference type="Proteomes" id="UP000194577"/>
    </source>
</evidence>
<feature type="binding site" evidence="17">
    <location>
        <position position="91"/>
    </location>
    <ligand>
        <name>Mg(2+)</name>
        <dbReference type="ChEBI" id="CHEBI:18420"/>
        <label>2</label>
    </ligand>
</feature>
<proteinExistence type="inferred from homology"/>
<keyword evidence="17" id="KW-0444">Lipid biosynthesis</keyword>
<feature type="binding site" evidence="17">
    <location>
        <position position="87"/>
    </location>
    <ligand>
        <name>Mg(2+)</name>
        <dbReference type="ChEBI" id="CHEBI:18420"/>
        <label>2</label>
    </ligand>
</feature>
<evidence type="ECO:0000256" key="2">
    <source>
        <dbReference type="ARBA" id="ARBA00004805"/>
    </source>
</evidence>
<dbReference type="EMBL" id="MTPX02000063">
    <property type="protein sequence ID" value="PHP52107.1"/>
    <property type="molecule type" value="Genomic_DNA"/>
</dbReference>
<feature type="binding site" evidence="17">
    <location>
        <position position="69"/>
    </location>
    <ligand>
        <name>Mg(2+)</name>
        <dbReference type="ChEBI" id="CHEBI:18420"/>
        <label>1</label>
    </ligand>
</feature>
<keyword evidence="20" id="KW-1185">Reference proteome</keyword>
<feature type="binding site" evidence="17">
    <location>
        <begin position="29"/>
        <end position="32"/>
    </location>
    <ligand>
        <name>a CDP-1,2-diacyl-sn-glycerol</name>
        <dbReference type="ChEBI" id="CHEBI:58332"/>
    </ligand>
</feature>
<keyword evidence="8 17" id="KW-0812">Transmembrane</keyword>
<dbReference type="NCBIfam" id="NF045883">
    <property type="entry name" value="PIPSynth"/>
    <property type="match status" value="1"/>
</dbReference>
<feature type="binding site" evidence="17">
    <location>
        <position position="70"/>
    </location>
    <ligand>
        <name>a CDP-1,2-diacyl-sn-glycerol</name>
        <dbReference type="ChEBI" id="CHEBI:58332"/>
    </ligand>
</feature>
<keyword evidence="17" id="KW-0443">Lipid metabolism</keyword>
<evidence type="ECO:0000256" key="11">
    <source>
        <dbReference type="ARBA" id="ARBA00022989"/>
    </source>
</evidence>
<comment type="pathway">
    <text evidence="2 17">Phospholipid metabolism; phosphatidylinositol phosphate biosynthesis.</text>
</comment>
<comment type="catalytic activity">
    <reaction evidence="13 17">
        <text>1,2-di-(9Z-octadecenoyl)-sn-glycero-3-cytidine-5'-diphosphate + 1D-myo-inositol 3-phosphate = 1,2-di-(9Z-octadecenoyl)-sn-glycero-3-phospho-(1D-myo-inositol-3-phosphate) + CMP + H(+)</text>
        <dbReference type="Rhea" id="RHEA:61216"/>
        <dbReference type="ChEBI" id="CHEBI:15378"/>
        <dbReference type="ChEBI" id="CHEBI:58401"/>
        <dbReference type="ChEBI" id="CHEBI:60377"/>
        <dbReference type="ChEBI" id="CHEBI:85356"/>
        <dbReference type="ChEBI" id="CHEBI:144472"/>
    </reaction>
</comment>
<evidence type="ECO:0000313" key="19">
    <source>
        <dbReference type="EMBL" id="PHP52107.1"/>
    </source>
</evidence>
<comment type="subunit">
    <text evidence="5 17">Homodimer.</text>
</comment>
<feature type="binding site" evidence="17">
    <location>
        <position position="74"/>
    </location>
    <ligand>
        <name>a CDP-1,2-diacyl-sn-glycerol</name>
        <dbReference type="ChEBI" id="CHEBI:58332"/>
    </ligand>
</feature>
<evidence type="ECO:0000256" key="7">
    <source>
        <dbReference type="ARBA" id="ARBA00022679"/>
    </source>
</evidence>
<comment type="catalytic activity">
    <reaction evidence="16 17">
        <text>a CDP-1,2-diacyl-sn-glycerol + 1D-myo-inositol 3-phosphate = a 1,2-diacyl-sn-glycero-3-phospho-(1D-myo-inositol-3-phosphate) + CMP + H(+)</text>
        <dbReference type="Rhea" id="RHEA:60504"/>
        <dbReference type="ChEBI" id="CHEBI:15378"/>
        <dbReference type="ChEBI" id="CHEBI:58088"/>
        <dbReference type="ChEBI" id="CHEBI:58332"/>
        <dbReference type="ChEBI" id="CHEBI:58401"/>
        <dbReference type="ChEBI" id="CHEBI:60377"/>
    </reaction>
</comment>
<evidence type="ECO:0000256" key="4">
    <source>
        <dbReference type="ARBA" id="ARBA00010441"/>
    </source>
</evidence>
<evidence type="ECO:0000256" key="12">
    <source>
        <dbReference type="ARBA" id="ARBA00023136"/>
    </source>
</evidence>
<evidence type="ECO:0000256" key="9">
    <source>
        <dbReference type="ARBA" id="ARBA00022723"/>
    </source>
</evidence>
<feature type="transmembrane region" description="Helical" evidence="17">
    <location>
        <begin position="53"/>
        <end position="72"/>
    </location>
</feature>
<dbReference type="Gene3D" id="1.20.120.1760">
    <property type="match status" value="1"/>
</dbReference>
<sequence length="212" mass="21410">MLGQHGRGITRALFTAPARGLARIGVTPNMLTVAGTVATIAVAVLTLPQGRFVLGPVLLALVLIGDSFDGILARLTGTSSPFGAFLDSTMDRLADGAVFGSLAVWAALHLQAGPLRTWTVAIAVATVVLAAAVPYARARAESVGASAAVGIAERTDRLIVTAVGVLAVGLGAPAWVLTAALALVAVGSLITVMQRVTTVHQQLTGPAAVTHP</sequence>
<evidence type="ECO:0000256" key="18">
    <source>
        <dbReference type="RuleBase" id="RU003750"/>
    </source>
</evidence>
<evidence type="ECO:0000256" key="13">
    <source>
        <dbReference type="ARBA" id="ARBA00023935"/>
    </source>
</evidence>
<evidence type="ECO:0000256" key="6">
    <source>
        <dbReference type="ARBA" id="ARBA00022475"/>
    </source>
</evidence>
<dbReference type="EC" id="2.7.8.-" evidence="17"/>
<dbReference type="Proteomes" id="UP000194577">
    <property type="component" value="Unassembled WGS sequence"/>
</dbReference>
<feature type="transmembrane region" description="Helical" evidence="17">
    <location>
        <begin position="158"/>
        <end position="186"/>
    </location>
</feature>
<dbReference type="InterPro" id="IPR043130">
    <property type="entry name" value="CDP-OH_PTrfase_TM_dom"/>
</dbReference>
<keyword evidence="17" id="KW-0594">Phospholipid biosynthesis</keyword>